<dbReference type="InterPro" id="IPR050309">
    <property type="entry name" value="Type-B_Carboxylest/Lipase"/>
</dbReference>
<dbReference type="InterPro" id="IPR029058">
    <property type="entry name" value="AB_hydrolase_fold"/>
</dbReference>
<protein>
    <recommendedName>
        <fullName evidence="1">Carboxylesterase type B domain-containing protein</fullName>
    </recommendedName>
</protein>
<evidence type="ECO:0000313" key="2">
    <source>
        <dbReference type="EMBL" id="KAL2842519.1"/>
    </source>
</evidence>
<evidence type="ECO:0000313" key="3">
    <source>
        <dbReference type="Proteomes" id="UP001610446"/>
    </source>
</evidence>
<dbReference type="Gene3D" id="3.40.50.1820">
    <property type="entry name" value="alpha/beta hydrolase"/>
    <property type="match status" value="1"/>
</dbReference>
<dbReference type="SUPFAM" id="SSF53474">
    <property type="entry name" value="alpha/beta-Hydrolases"/>
    <property type="match status" value="1"/>
</dbReference>
<proteinExistence type="predicted"/>
<evidence type="ECO:0000259" key="1">
    <source>
        <dbReference type="Pfam" id="PF00135"/>
    </source>
</evidence>
<dbReference type="InterPro" id="IPR002018">
    <property type="entry name" value="CarbesteraseB"/>
</dbReference>
<name>A0ABR4JSC8_9EURO</name>
<organism evidence="2 3">
    <name type="scientific">Aspergillus pseudoustus</name>
    <dbReference type="NCBI Taxonomy" id="1810923"/>
    <lineage>
        <taxon>Eukaryota</taxon>
        <taxon>Fungi</taxon>
        <taxon>Dikarya</taxon>
        <taxon>Ascomycota</taxon>
        <taxon>Pezizomycotina</taxon>
        <taxon>Eurotiomycetes</taxon>
        <taxon>Eurotiomycetidae</taxon>
        <taxon>Eurotiales</taxon>
        <taxon>Aspergillaceae</taxon>
        <taxon>Aspergillus</taxon>
        <taxon>Aspergillus subgen. Nidulantes</taxon>
    </lineage>
</organism>
<gene>
    <name evidence="2" type="ORF">BJY01DRAFT_249003</name>
</gene>
<dbReference type="EMBL" id="JBFXLU010000098">
    <property type="protein sequence ID" value="KAL2842519.1"/>
    <property type="molecule type" value="Genomic_DNA"/>
</dbReference>
<dbReference type="PANTHER" id="PTHR11559">
    <property type="entry name" value="CARBOXYLESTERASE"/>
    <property type="match status" value="1"/>
</dbReference>
<comment type="caution">
    <text evidence="2">The sequence shown here is derived from an EMBL/GenBank/DDBJ whole genome shotgun (WGS) entry which is preliminary data.</text>
</comment>
<keyword evidence="3" id="KW-1185">Reference proteome</keyword>
<sequence length="266" mass="29648">MAPMATFAFKFLQTLIVVIPVQIKVATFHNLLIDRLWVQRANKYADCLFLDVQVPAKVLKNKKGKAPVIVVIHGGGYNRGSKGSESGLLDASGVISGTHSDAIMVTINYRDRPGVIMSDYRFVITSFAFANAYPGKSYASIYSTTGALHASDVEVPYYWAERPPITNIDPRLTLAYQSYFHSQMLINKPNTLRNKSTAPVWPAFQATIRSKFLNVTDEGFMITSSPRSVSLVEFWTDIFVNLEGRFPLKTAGKEQQAKSYRGISYS</sequence>
<reference evidence="2 3" key="1">
    <citation type="submission" date="2024-07" db="EMBL/GenBank/DDBJ databases">
        <title>Section-level genome sequencing and comparative genomics of Aspergillus sections Usti and Cavernicolus.</title>
        <authorList>
            <consortium name="Lawrence Berkeley National Laboratory"/>
            <person name="Nybo J.L."/>
            <person name="Vesth T.C."/>
            <person name="Theobald S."/>
            <person name="Frisvad J.C."/>
            <person name="Larsen T.O."/>
            <person name="Kjaerboelling I."/>
            <person name="Rothschild-Mancinelli K."/>
            <person name="Lyhne E.K."/>
            <person name="Kogle M.E."/>
            <person name="Barry K."/>
            <person name="Clum A."/>
            <person name="Na H."/>
            <person name="Ledsgaard L."/>
            <person name="Lin J."/>
            <person name="Lipzen A."/>
            <person name="Kuo A."/>
            <person name="Riley R."/>
            <person name="Mondo S."/>
            <person name="Labutti K."/>
            <person name="Haridas S."/>
            <person name="Pangalinan J."/>
            <person name="Salamov A.A."/>
            <person name="Simmons B.A."/>
            <person name="Magnuson J.K."/>
            <person name="Chen J."/>
            <person name="Drula E."/>
            <person name="Henrissat B."/>
            <person name="Wiebenga A."/>
            <person name="Lubbers R.J."/>
            <person name="Gomes A.C."/>
            <person name="Makela M.R."/>
            <person name="Stajich J."/>
            <person name="Grigoriev I.V."/>
            <person name="Mortensen U.H."/>
            <person name="De Vries R.P."/>
            <person name="Baker S.E."/>
            <person name="Andersen M.R."/>
        </authorList>
    </citation>
    <scope>NUCLEOTIDE SEQUENCE [LARGE SCALE GENOMIC DNA]</scope>
    <source>
        <strain evidence="2 3">CBS 123904</strain>
    </source>
</reference>
<accession>A0ABR4JSC8</accession>
<feature type="domain" description="Carboxylesterase type B" evidence="1">
    <location>
        <begin position="43"/>
        <end position="110"/>
    </location>
</feature>
<dbReference type="Pfam" id="PF00135">
    <property type="entry name" value="COesterase"/>
    <property type="match status" value="1"/>
</dbReference>
<dbReference type="Proteomes" id="UP001610446">
    <property type="component" value="Unassembled WGS sequence"/>
</dbReference>